<dbReference type="InterPro" id="IPR032104">
    <property type="entry name" value="Spaetzle"/>
</dbReference>
<evidence type="ECO:0000256" key="1">
    <source>
        <dbReference type="ARBA" id="ARBA00022729"/>
    </source>
</evidence>
<dbReference type="AlphaFoldDB" id="A0A6A4VP68"/>
<keyword evidence="3" id="KW-0325">Glycoprotein</keyword>
<gene>
    <name evidence="5" type="primary">NT1_1</name>
    <name evidence="5" type="ORF">FJT64_009514</name>
</gene>
<sequence length="590" mass="66229">MNKACSVITKESEKQWVSHSPDFNPLDYWFWGACKDSDSVYHNKPGSLEELRVSVEQYVREVTADTVERGLSVDMGAEPGSSLADHTIRLQGSVFSVIDIEDDFYFSNPKVHHKSYYIKPQVPRASLPVKIRNGDEVLPLWLPSTEYRWLAGQAITPVLRYTGHDQYLATVLGDGHVLRGREEATQYLRQLRDSLLPPSYLAPHLDVVFIVWASDSRGSTTTPTPVGNASDGPLKGLPPTQEPTIRPVEIPTLPPYPSPIPGAPHRRVLVKAVPVKRIAYGHKRGGVYRSAHDSYDERDALRTADSDVHHRLVHAKPVHKVVHKAVHEPVHTAVHEPVHKTVFVPPYPPAPVEKTVHVPLHAAHDEHVAHVAHVEHVSYHYDPHVVPECALVNHLAYNVTACLDDAAYPTDYIIHELKKNPELTDRLMSDVTYQSADNLVDGLTKAEEESYSRQHYFGLTDGDHLTHADGHAYGASYQEQGGYICPSDIFYGRVKRAVNTFGEWKVIVNLPDNFRHDPKYKKYVQTSRLESCVYPGAACSFVDHIFPSACLQKYSFVRLVAYSYDRGLHVDSFKLPSACSCHVSPRPVPY</sequence>
<protein>
    <submittedName>
        <fullName evidence="5">Neurotrophin 1</fullName>
    </submittedName>
</protein>
<keyword evidence="2" id="KW-1015">Disulfide bond</keyword>
<dbReference type="InterPro" id="IPR029034">
    <property type="entry name" value="Cystine-knot_cytokine"/>
</dbReference>
<reference evidence="5 6" key="1">
    <citation type="submission" date="2019-07" db="EMBL/GenBank/DDBJ databases">
        <title>Draft genome assembly of a fouling barnacle, Amphibalanus amphitrite (Darwin, 1854): The first reference genome for Thecostraca.</title>
        <authorList>
            <person name="Kim W."/>
        </authorList>
    </citation>
    <scope>NUCLEOTIDE SEQUENCE [LARGE SCALE GENOMIC DNA]</scope>
    <source>
        <strain evidence="5">SNU_AA5</strain>
        <tissue evidence="5">Soma without cirri and trophi</tissue>
    </source>
</reference>
<dbReference type="GO" id="GO:0005615">
    <property type="term" value="C:extracellular space"/>
    <property type="evidence" value="ECO:0007669"/>
    <property type="project" value="UniProtKB-ARBA"/>
</dbReference>
<comment type="caution">
    <text evidence="5">The sequence shown here is derived from an EMBL/GenBank/DDBJ whole genome shotgun (WGS) entry which is preliminary data.</text>
</comment>
<dbReference type="PANTHER" id="PTHR23199:SF12">
    <property type="entry name" value="NEUROTROPHIN 1-RELATED"/>
    <property type="match status" value="1"/>
</dbReference>
<feature type="domain" description="Spaetzle" evidence="4">
    <location>
        <begin position="483"/>
        <end position="583"/>
    </location>
</feature>
<accession>A0A6A4VP68</accession>
<dbReference type="InterPro" id="IPR036397">
    <property type="entry name" value="RNaseH_sf"/>
</dbReference>
<dbReference type="PANTHER" id="PTHR23199">
    <property type="entry name" value="NEUROTROPHIN 1-RELATED"/>
    <property type="match status" value="1"/>
</dbReference>
<dbReference type="Gene3D" id="2.10.90.10">
    <property type="entry name" value="Cystine-knot cytokines"/>
    <property type="match status" value="1"/>
</dbReference>
<dbReference type="InterPro" id="IPR052444">
    <property type="entry name" value="Spz/Toll_ligand-like"/>
</dbReference>
<dbReference type="GO" id="GO:0008083">
    <property type="term" value="F:growth factor activity"/>
    <property type="evidence" value="ECO:0007669"/>
    <property type="project" value="TreeGrafter"/>
</dbReference>
<keyword evidence="1" id="KW-0732">Signal</keyword>
<dbReference type="Proteomes" id="UP000440578">
    <property type="component" value="Unassembled WGS sequence"/>
</dbReference>
<dbReference type="EMBL" id="VIIS01001808">
    <property type="protein sequence ID" value="KAF0292502.1"/>
    <property type="molecule type" value="Genomic_DNA"/>
</dbReference>
<dbReference type="GO" id="GO:0003676">
    <property type="term" value="F:nucleic acid binding"/>
    <property type="evidence" value="ECO:0007669"/>
    <property type="project" value="InterPro"/>
</dbReference>
<evidence type="ECO:0000313" key="5">
    <source>
        <dbReference type="EMBL" id="KAF0292502.1"/>
    </source>
</evidence>
<dbReference type="Pfam" id="PF16077">
    <property type="entry name" value="Spaetzle"/>
    <property type="match status" value="1"/>
</dbReference>
<evidence type="ECO:0000313" key="6">
    <source>
        <dbReference type="Proteomes" id="UP000440578"/>
    </source>
</evidence>
<evidence type="ECO:0000256" key="2">
    <source>
        <dbReference type="ARBA" id="ARBA00023157"/>
    </source>
</evidence>
<evidence type="ECO:0000259" key="4">
    <source>
        <dbReference type="Pfam" id="PF16077"/>
    </source>
</evidence>
<dbReference type="GO" id="GO:0005121">
    <property type="term" value="F:Toll binding"/>
    <property type="evidence" value="ECO:0007669"/>
    <property type="project" value="TreeGrafter"/>
</dbReference>
<name>A0A6A4VP68_AMPAM</name>
<evidence type="ECO:0000256" key="3">
    <source>
        <dbReference type="ARBA" id="ARBA00023180"/>
    </source>
</evidence>
<organism evidence="5 6">
    <name type="scientific">Amphibalanus amphitrite</name>
    <name type="common">Striped barnacle</name>
    <name type="synonym">Balanus amphitrite</name>
    <dbReference type="NCBI Taxonomy" id="1232801"/>
    <lineage>
        <taxon>Eukaryota</taxon>
        <taxon>Metazoa</taxon>
        <taxon>Ecdysozoa</taxon>
        <taxon>Arthropoda</taxon>
        <taxon>Crustacea</taxon>
        <taxon>Multicrustacea</taxon>
        <taxon>Cirripedia</taxon>
        <taxon>Thoracica</taxon>
        <taxon>Thoracicalcarea</taxon>
        <taxon>Balanomorpha</taxon>
        <taxon>Balanoidea</taxon>
        <taxon>Balanidae</taxon>
        <taxon>Amphibalaninae</taxon>
        <taxon>Amphibalanus</taxon>
    </lineage>
</organism>
<keyword evidence="6" id="KW-1185">Reference proteome</keyword>
<dbReference type="Gene3D" id="3.30.420.10">
    <property type="entry name" value="Ribonuclease H-like superfamily/Ribonuclease H"/>
    <property type="match status" value="1"/>
</dbReference>
<proteinExistence type="predicted"/>
<dbReference type="GO" id="GO:0045087">
    <property type="term" value="P:innate immune response"/>
    <property type="evidence" value="ECO:0007669"/>
    <property type="project" value="TreeGrafter"/>
</dbReference>
<dbReference type="OrthoDB" id="10064289at2759"/>
<dbReference type="GO" id="GO:0021556">
    <property type="term" value="P:central nervous system formation"/>
    <property type="evidence" value="ECO:0007669"/>
    <property type="project" value="TreeGrafter"/>
</dbReference>
<dbReference type="SUPFAM" id="SSF57501">
    <property type="entry name" value="Cystine-knot cytokines"/>
    <property type="match status" value="1"/>
</dbReference>